<keyword evidence="1" id="KW-0175">Coiled coil</keyword>
<proteinExistence type="predicted"/>
<evidence type="ECO:0000256" key="1">
    <source>
        <dbReference type="SAM" id="Coils"/>
    </source>
</evidence>
<keyword evidence="3" id="KW-1185">Reference proteome</keyword>
<gene>
    <name evidence="2" type="ordered locus">Emtol_3828</name>
</gene>
<reference evidence="2 3" key="1">
    <citation type="submission" date="2011-07" db="EMBL/GenBank/DDBJ databases">
        <title>The complete genome of chromosome of Emticicia oligotrophica DSM 17448.</title>
        <authorList>
            <consortium name="US DOE Joint Genome Institute (JGI-PGF)"/>
            <person name="Lucas S."/>
            <person name="Han J."/>
            <person name="Lapidus A."/>
            <person name="Bruce D."/>
            <person name="Goodwin L."/>
            <person name="Pitluck S."/>
            <person name="Peters L."/>
            <person name="Kyrpides N."/>
            <person name="Mavromatis K."/>
            <person name="Ivanova N."/>
            <person name="Ovchinnikova G."/>
            <person name="Teshima H."/>
            <person name="Detter J.C."/>
            <person name="Tapia R."/>
            <person name="Han C."/>
            <person name="Land M."/>
            <person name="Hauser L."/>
            <person name="Markowitz V."/>
            <person name="Cheng J.-F."/>
            <person name="Hugenholtz P."/>
            <person name="Woyke T."/>
            <person name="Wu D."/>
            <person name="Tindall B."/>
            <person name="Pomrenke H."/>
            <person name="Brambilla E."/>
            <person name="Klenk H.-P."/>
            <person name="Eisen J.A."/>
        </authorList>
    </citation>
    <scope>NUCLEOTIDE SEQUENCE [LARGE SCALE GENOMIC DNA]</scope>
    <source>
        <strain evidence="2 3">DSM 17448</strain>
    </source>
</reference>
<feature type="coiled-coil region" evidence="1">
    <location>
        <begin position="36"/>
        <end position="77"/>
    </location>
</feature>
<accession>A0ABM5N5Z2</accession>
<dbReference type="EMBL" id="CP002961">
    <property type="protein sequence ID" value="AFK04954.1"/>
    <property type="molecule type" value="Genomic_DNA"/>
</dbReference>
<name>A0ABM5N5Z2_EMTOG</name>
<protein>
    <submittedName>
        <fullName evidence="2">Uncharacterized protein</fullName>
    </submittedName>
</protein>
<evidence type="ECO:0000313" key="3">
    <source>
        <dbReference type="Proteomes" id="UP000002875"/>
    </source>
</evidence>
<sequence length="125" mass="14833">MTNSIEQKYMEQIMKEENAFMYARFSRIFNKLFSENSQAQEDILALKSHIKMLEKRISEHKKEIENLNERIKKQVFLEKSKEIQKESVKIVANKAQRSKDKLEIKKTITELIQEIDACIALLNEN</sequence>
<evidence type="ECO:0000313" key="2">
    <source>
        <dbReference type="EMBL" id="AFK04954.1"/>
    </source>
</evidence>
<dbReference type="Proteomes" id="UP000002875">
    <property type="component" value="Chromosome"/>
</dbReference>
<organism evidence="2 3">
    <name type="scientific">Emticicia oligotrophica (strain DSM 17448 / CIP 109782 / MTCC 6937 / GPTSA100-15)</name>
    <dbReference type="NCBI Taxonomy" id="929562"/>
    <lineage>
        <taxon>Bacteria</taxon>
        <taxon>Pseudomonadati</taxon>
        <taxon>Bacteroidota</taxon>
        <taxon>Cytophagia</taxon>
        <taxon>Cytophagales</taxon>
        <taxon>Leadbetterellaceae</taxon>
        <taxon>Emticicia</taxon>
    </lineage>
</organism>